<evidence type="ECO:0000313" key="12">
    <source>
        <dbReference type="EMBL" id="CEO48319.1"/>
    </source>
</evidence>
<feature type="compositionally biased region" description="Low complexity" evidence="9">
    <location>
        <begin position="461"/>
        <end position="473"/>
    </location>
</feature>
<feature type="compositionally biased region" description="Basic residues" evidence="9">
    <location>
        <begin position="655"/>
        <end position="666"/>
    </location>
</feature>
<comment type="function">
    <text evidence="7">Component of the NuA4 histone acetyltransferase complex which is involved in transcriptional activation of selected genes principally by acetylation of nucleosomal histone H4 and H2A. The NuA4 complex is also involved in DNA repair.</text>
</comment>
<sequence>MSEVGLTDLSRLLHSKRNESNAIVTSRKRKLRELFAVATQPAGFPHDAFTKPDAPAPTQAESDFLQANEISQYVRAIGRDDFCATPSAFASHVTCRDSLTRTCRGKKLNEQTIPSRQQLSLDGLRKSFAILGYGPTVAALPSPAPSQQKPSEDVKRPEFTKPITPPTAPATVEAGPVAAPPIPLQQTKIAPQPTKQSPPVPKSSPVLPVQTQPARTPVPVPVAKVPPVTPVPIPVPASAPPSKPVAAPTPSPKPTPVPTPVIAPVPPVATKPAQAAPAVANDVAKQPQVQTSALQPRPAQVTFPPGTKDAPPPTKTPVPPPKVEQSKDVADGTAEAEPPTQQSASLQTVKTPTDTTRVPDTASTPGSTSPSATTPAVHDVSADTSPENEAPSYPEPAAQQPKPEEEEKDSTPTPTPAPAPVPEIKEQPEKTPPPAEVSDSRAGSESAEDQLLQESIQSSKAAAEAAATAAVATPETKPSEEPIVEPVKEDAPAQVEREKTPTPVVEQQPTPKPEAPKSDPVIPPPPSETKPAEIPDSRGPTPEKMEVDSVEPNEVAPPESPAETAQPNAPDDKTPEETLITPITPAVAAPIQKAVPQPAERAVTRVSSGAMRPKSVSEIVGYPPVRQVVNKPAQSEEPQDRLTPLASTPQSSFSRTRRVSSTRKDRKVSAVLFGKQPKRVEEKELVPSSKESIQPSDDYFTPLFVQGFAGSSTWMQPMQNKLFHANKTIATPDATLCIHDHQACRVLRRVYHLQSTDKWSLRQPKRCEEPVRTTSHWDLLLQEAKWMRTDFREERKWKTAVARNLANACAEWCESSPEERKAMQVPAVIPPKPTSAEDEMMTEVADSQATPDLIPGDADSPQVVEELTELFPETIAPSAIFTLQEDDVVFGLRRTPVADQLLDELPMYGAPLKVPRGDPTAPDVDPDSHWRRPAVPISKYVEGDMKLALDGPPRKRSRYHYRNEESDDDSDDGFVVQDTSPRVNVAPISDEVALFNPEMKHIRDRLHAGHQFRPPTDHAMPSQSFYESRSPSMWTLAEDDELRARVREYSYNWPLISSMLTSKSLFMAGAERRTPWECFERWIQLEGLPSDMQKTQYFKAYNARIEAAQRVIHQQNQLAAQQATAAGAAVPPIRKRPSTPVRVERRRNQKHLTILDAMRKLAKKRETTLQKQQHAAQQNAANKKPQDPMAQQPRGPNGGPSKTPRDYSLLRWERDQALAERMAAFTHRQEATRRAALMQSRAQGQAGQRPATPGVQPGQNGAHPTTAANVPNGVARPTPNVPAAAVQALAMAAPNAAPRPRIPMGPPGTPGAAQMAAGMGTPGQMNAANLAQTQMQNMAAQGRMQMPNQQQPDASMMMRAQRISEQQRVAVQMQQAQHQVPLQAGAGSPHLPNQHSPPPPNMVNGVNGVNGINAMNGVNGVNGVNGAGVNGVNGVHGVNGVAVPNGISQQAFLSAQAMMAQFNSANAVNGGHTSPNMQMAAGSPGARPMSQGFQMPPAIANQINQYEAQIRAKNPNVTPERARQLATEHLARLMTARNNAMSAAAGGSAQHGIANSIAATTSPHQYAALLRQQQQQQAAQQAAQQAQQQQQAQVQQHQQHQQHQAQHSPQQQLQAQQQQLQQQKQQQPQQVPTPQQQQAAVAAAAAQAQAASSPGQLSQASLNRQSSEGATPSAPTQS</sequence>
<feature type="region of interest" description="Disordered" evidence="9">
    <location>
        <begin position="1163"/>
        <end position="1206"/>
    </location>
</feature>
<feature type="compositionally biased region" description="Low complexity" evidence="9">
    <location>
        <begin position="1375"/>
        <end position="1394"/>
    </location>
</feature>
<feature type="region of interest" description="Disordered" evidence="9">
    <location>
        <begin position="947"/>
        <end position="974"/>
    </location>
</feature>
<comment type="subcellular location">
    <subcellularLocation>
        <location evidence="1">Nucleus</location>
    </subcellularLocation>
</comment>
<dbReference type="PANTHER" id="PTHR46459">
    <property type="entry name" value="E1A-BINDING PROTEIN P400-RELATED"/>
    <property type="match status" value="1"/>
</dbReference>
<reference evidence="12" key="1">
    <citation type="submission" date="2015-01" db="EMBL/GenBank/DDBJ databases">
        <authorList>
            <person name="Durling Mikael"/>
        </authorList>
    </citation>
    <scope>NUCLEOTIDE SEQUENCE</scope>
</reference>
<evidence type="ECO:0000256" key="4">
    <source>
        <dbReference type="ARBA" id="ARBA00022853"/>
    </source>
</evidence>
<accession>A0A0B7JTN9</accession>
<feature type="region of interest" description="Disordered" evidence="9">
    <location>
        <begin position="1236"/>
        <end position="1276"/>
    </location>
</feature>
<feature type="compositionally biased region" description="Basic and acidic residues" evidence="9">
    <location>
        <begin position="150"/>
        <end position="159"/>
    </location>
</feature>
<feature type="compositionally biased region" description="Polar residues" evidence="9">
    <location>
        <begin position="339"/>
        <end position="358"/>
    </location>
</feature>
<dbReference type="Pfam" id="PF07529">
    <property type="entry name" value="HSA"/>
    <property type="match status" value="1"/>
</dbReference>
<evidence type="ECO:0000259" key="11">
    <source>
        <dbReference type="PROSITE" id="PS51204"/>
    </source>
</evidence>
<dbReference type="GO" id="GO:0003682">
    <property type="term" value="F:chromatin binding"/>
    <property type="evidence" value="ECO:0007669"/>
    <property type="project" value="TreeGrafter"/>
</dbReference>
<feature type="compositionally biased region" description="Basic and acidic residues" evidence="9">
    <location>
        <begin position="530"/>
        <end position="547"/>
    </location>
</feature>
<evidence type="ECO:0000256" key="2">
    <source>
        <dbReference type="ARBA" id="ARBA00008913"/>
    </source>
</evidence>
<feature type="compositionally biased region" description="Pro residues" evidence="9">
    <location>
        <begin position="310"/>
        <end position="322"/>
    </location>
</feature>
<feature type="region of interest" description="Disordered" evidence="9">
    <location>
        <begin position="1594"/>
        <end position="1678"/>
    </location>
</feature>
<dbReference type="SMART" id="SM00717">
    <property type="entry name" value="SANT"/>
    <property type="match status" value="1"/>
</dbReference>
<evidence type="ECO:0000256" key="1">
    <source>
        <dbReference type="ARBA" id="ARBA00004123"/>
    </source>
</evidence>
<feature type="compositionally biased region" description="Polar residues" evidence="9">
    <location>
        <begin position="1662"/>
        <end position="1678"/>
    </location>
</feature>
<feature type="compositionally biased region" description="Low complexity" evidence="9">
    <location>
        <begin position="1594"/>
        <end position="1661"/>
    </location>
</feature>
<feature type="compositionally biased region" description="Polar residues" evidence="9">
    <location>
        <begin position="1257"/>
        <end position="1269"/>
    </location>
</feature>
<dbReference type="PROSITE" id="PS50090">
    <property type="entry name" value="MYB_LIKE"/>
    <property type="match status" value="1"/>
</dbReference>
<dbReference type="SMART" id="SM00573">
    <property type="entry name" value="HSA"/>
    <property type="match status" value="1"/>
</dbReference>
<evidence type="ECO:0000256" key="6">
    <source>
        <dbReference type="ARBA" id="ARBA00023242"/>
    </source>
</evidence>
<feature type="compositionally biased region" description="Basic and acidic residues" evidence="9">
    <location>
        <begin position="486"/>
        <end position="500"/>
    </location>
</feature>
<dbReference type="PANTHER" id="PTHR46459:SF1">
    <property type="entry name" value="E1A-BINDING PROTEIN P400"/>
    <property type="match status" value="1"/>
</dbReference>
<keyword evidence="3" id="KW-0227">DNA damage</keyword>
<feature type="domain" description="Myb-like" evidence="10">
    <location>
        <begin position="1026"/>
        <end position="1086"/>
    </location>
</feature>
<feature type="compositionally biased region" description="Low complexity" evidence="9">
    <location>
        <begin position="361"/>
        <end position="376"/>
    </location>
</feature>
<dbReference type="Gene3D" id="1.10.10.60">
    <property type="entry name" value="Homeodomain-like"/>
    <property type="match status" value="1"/>
</dbReference>
<feature type="region of interest" description="Disordered" evidence="9">
    <location>
        <begin position="631"/>
        <end position="668"/>
    </location>
</feature>
<organism evidence="12">
    <name type="scientific">Bionectria ochroleuca</name>
    <name type="common">Gliocladium roseum</name>
    <dbReference type="NCBI Taxonomy" id="29856"/>
    <lineage>
        <taxon>Eukaryota</taxon>
        <taxon>Fungi</taxon>
        <taxon>Dikarya</taxon>
        <taxon>Ascomycota</taxon>
        <taxon>Pezizomycotina</taxon>
        <taxon>Sordariomycetes</taxon>
        <taxon>Hypocreomycetidae</taxon>
        <taxon>Hypocreales</taxon>
        <taxon>Bionectriaceae</taxon>
        <taxon>Clonostachys</taxon>
    </lineage>
</organism>
<gene>
    <name evidence="12" type="ORF">BN869_000004376_1</name>
</gene>
<name>A0A0B7JTN9_BIOOC</name>
<dbReference type="InterPro" id="IPR014012">
    <property type="entry name" value="HSA_dom"/>
</dbReference>
<keyword evidence="4" id="KW-0156">Chromatin regulator</keyword>
<feature type="region of interest" description="Disordered" evidence="9">
    <location>
        <begin position="1123"/>
        <end position="1150"/>
    </location>
</feature>
<evidence type="ECO:0000259" key="10">
    <source>
        <dbReference type="PROSITE" id="PS50090"/>
    </source>
</evidence>
<feature type="compositionally biased region" description="Low complexity" evidence="9">
    <location>
        <begin position="270"/>
        <end position="280"/>
    </location>
</feature>
<evidence type="ECO:0000256" key="8">
    <source>
        <dbReference type="ARBA" id="ARBA00029670"/>
    </source>
</evidence>
<dbReference type="EMBL" id="CDPU01000010">
    <property type="protein sequence ID" value="CEO48319.1"/>
    <property type="molecule type" value="Genomic_DNA"/>
</dbReference>
<evidence type="ECO:0000256" key="3">
    <source>
        <dbReference type="ARBA" id="ARBA00022763"/>
    </source>
</evidence>
<evidence type="ECO:0000256" key="9">
    <source>
        <dbReference type="SAM" id="MobiDB-lite"/>
    </source>
</evidence>
<evidence type="ECO:0000256" key="5">
    <source>
        <dbReference type="ARBA" id="ARBA00023204"/>
    </source>
</evidence>
<dbReference type="SUPFAM" id="SSF46689">
    <property type="entry name" value="Homeodomain-like"/>
    <property type="match status" value="1"/>
</dbReference>
<dbReference type="GO" id="GO:0006325">
    <property type="term" value="P:chromatin organization"/>
    <property type="evidence" value="ECO:0007669"/>
    <property type="project" value="UniProtKB-KW"/>
</dbReference>
<dbReference type="InterPro" id="IPR001005">
    <property type="entry name" value="SANT/Myb"/>
</dbReference>
<dbReference type="PROSITE" id="PS51204">
    <property type="entry name" value="HSA"/>
    <property type="match status" value="1"/>
</dbReference>
<keyword evidence="5" id="KW-0234">DNA repair</keyword>
<keyword evidence="6" id="KW-0539">Nucleus</keyword>
<feature type="compositionally biased region" description="Low complexity" evidence="9">
    <location>
        <begin position="203"/>
        <end position="226"/>
    </location>
</feature>
<dbReference type="GO" id="GO:0006281">
    <property type="term" value="P:DNA repair"/>
    <property type="evidence" value="ECO:0007669"/>
    <property type="project" value="UniProtKB-KW"/>
</dbReference>
<protein>
    <recommendedName>
        <fullName evidence="8">Vacuolar import and degradation protein 21</fullName>
    </recommendedName>
</protein>
<feature type="region of interest" description="Disordered" evidence="9">
    <location>
        <begin position="590"/>
        <end position="618"/>
    </location>
</feature>
<feature type="region of interest" description="Disordered" evidence="9">
    <location>
        <begin position="1375"/>
        <end position="1405"/>
    </location>
</feature>
<proteinExistence type="inferred from homology"/>
<feature type="compositionally biased region" description="Low complexity" evidence="9">
    <location>
        <begin position="1170"/>
        <end position="1183"/>
    </location>
</feature>
<dbReference type="GO" id="GO:0035267">
    <property type="term" value="C:NuA4 histone acetyltransferase complex"/>
    <property type="evidence" value="ECO:0007669"/>
    <property type="project" value="TreeGrafter"/>
</dbReference>
<comment type="similarity">
    <text evidence="2">Belongs to the EAF1 family.</text>
</comment>
<feature type="region of interest" description="Disordered" evidence="9">
    <location>
        <begin position="139"/>
        <end position="577"/>
    </location>
</feature>
<dbReference type="Pfam" id="PF13921">
    <property type="entry name" value="Myb_DNA-bind_6"/>
    <property type="match status" value="1"/>
</dbReference>
<feature type="domain" description="HSA" evidence="11">
    <location>
        <begin position="764"/>
        <end position="846"/>
    </location>
</feature>
<dbReference type="InterPro" id="IPR009057">
    <property type="entry name" value="Homeodomain-like_sf"/>
</dbReference>
<dbReference type="GO" id="GO:0005634">
    <property type="term" value="C:nucleus"/>
    <property type="evidence" value="ECO:0007669"/>
    <property type="project" value="UniProtKB-SubCell"/>
</dbReference>
<dbReference type="CDD" id="cd00167">
    <property type="entry name" value="SANT"/>
    <property type="match status" value="1"/>
</dbReference>
<feature type="compositionally biased region" description="Pro residues" evidence="9">
    <location>
        <begin position="227"/>
        <end position="269"/>
    </location>
</feature>
<evidence type="ECO:0000256" key="7">
    <source>
        <dbReference type="ARBA" id="ARBA00025178"/>
    </source>
</evidence>